<accession>A0A1A9UMN5</accession>
<dbReference type="EnsemblMetazoa" id="GAUT009544-RA">
    <property type="protein sequence ID" value="GAUT009544-PA"/>
    <property type="gene ID" value="GAUT009544"/>
</dbReference>
<keyword evidence="2" id="KW-1185">Reference proteome</keyword>
<dbReference type="InterPro" id="IPR036610">
    <property type="entry name" value="PEBP-like_sf"/>
</dbReference>
<dbReference type="AlphaFoldDB" id="A0A1A9UMN5"/>
<evidence type="ECO:0000313" key="2">
    <source>
        <dbReference type="Proteomes" id="UP000078200"/>
    </source>
</evidence>
<protein>
    <recommendedName>
        <fullName evidence="3">Odorant-binding protein A5</fullName>
    </recommendedName>
</protein>
<organism evidence="1 2">
    <name type="scientific">Glossina austeni</name>
    <name type="common">Savannah tsetse fly</name>
    <dbReference type="NCBI Taxonomy" id="7395"/>
    <lineage>
        <taxon>Eukaryota</taxon>
        <taxon>Metazoa</taxon>
        <taxon>Ecdysozoa</taxon>
        <taxon>Arthropoda</taxon>
        <taxon>Hexapoda</taxon>
        <taxon>Insecta</taxon>
        <taxon>Pterygota</taxon>
        <taxon>Neoptera</taxon>
        <taxon>Endopterygota</taxon>
        <taxon>Diptera</taxon>
        <taxon>Brachycera</taxon>
        <taxon>Muscomorpha</taxon>
        <taxon>Hippoboscoidea</taxon>
        <taxon>Glossinidae</taxon>
        <taxon>Glossina</taxon>
    </lineage>
</organism>
<dbReference type="SUPFAM" id="SSF49777">
    <property type="entry name" value="PEBP-like"/>
    <property type="match status" value="1"/>
</dbReference>
<dbReference type="Proteomes" id="UP000078200">
    <property type="component" value="Unassembled WGS sequence"/>
</dbReference>
<evidence type="ECO:0000313" key="1">
    <source>
        <dbReference type="EnsemblMetazoa" id="GAUT009544-PA"/>
    </source>
</evidence>
<sequence>MKWDVIKSLSTLCVDRDAVDDLGAFNMHWKLLLVVLILTLVRANDDVEKLFREYKIIPDILDTAPKEFLKIEYSGNLLVGMGKEFTPTQTKDEPHLVWVADPNEFYTIYMGNPDAPFPYDPYWSEWLHWLVVNVPGFEVNKGEIICPYMGPLALKASGIIRYAFLVYKQPKKLRFNEPHINNTSADPHKMFHIKEFAEKYQLGEPIAGNVYRSQWDEFVKVLHKQLNVTIDDN</sequence>
<dbReference type="Gene3D" id="3.90.280.10">
    <property type="entry name" value="PEBP-like"/>
    <property type="match status" value="1"/>
</dbReference>
<dbReference type="CDD" id="cd00866">
    <property type="entry name" value="PEBP_euk"/>
    <property type="match status" value="1"/>
</dbReference>
<dbReference type="VEuPathDB" id="VectorBase:GAUT009544"/>
<reference evidence="1" key="1">
    <citation type="submission" date="2020-05" db="UniProtKB">
        <authorList>
            <consortium name="EnsemblMetazoa"/>
        </authorList>
    </citation>
    <scope>IDENTIFICATION</scope>
    <source>
        <strain evidence="1">TTRI</strain>
    </source>
</reference>
<dbReference type="InterPro" id="IPR008914">
    <property type="entry name" value="PEBP"/>
</dbReference>
<dbReference type="PANTHER" id="PTHR11362:SF82">
    <property type="entry name" value="PHOSPHATIDYLETHANOLAMINE-BINDING PROTEIN 4"/>
    <property type="match status" value="1"/>
</dbReference>
<name>A0A1A9UMN5_GLOAU</name>
<proteinExistence type="predicted"/>
<dbReference type="Pfam" id="PF01161">
    <property type="entry name" value="PBP"/>
    <property type="match status" value="1"/>
</dbReference>
<dbReference type="PANTHER" id="PTHR11362">
    <property type="entry name" value="PHOSPHATIDYLETHANOLAMINE-BINDING PROTEIN"/>
    <property type="match status" value="1"/>
</dbReference>
<evidence type="ECO:0008006" key="3">
    <source>
        <dbReference type="Google" id="ProtNLM"/>
    </source>
</evidence>
<dbReference type="STRING" id="7395.A0A1A9UMN5"/>
<dbReference type="InterPro" id="IPR035810">
    <property type="entry name" value="PEBP_euk"/>
</dbReference>